<keyword evidence="1" id="KW-0677">Repeat</keyword>
<feature type="compositionally biased region" description="Polar residues" evidence="3">
    <location>
        <begin position="1204"/>
        <end position="1215"/>
    </location>
</feature>
<sequence>MSFDVNAIIRVEDKDETILDYDYISEENFLVIVALTNTGKLHVITKNFGVQKVETTTITDIYPEWHESILLVITPDASTICLVQTNGSVIILPLKSLIEVSWGVSSSICSNPILISIDTGHLEPLHKLPTAAVSFTSRLNHKSYLAYGNKGGKILVIDLNVKTVVAWISAGATIENMEYYSDTGSGSLIVTHFVGAQILVKVESEHCGVRETLAHAKIEEINYSTGDKFSCHHVDNAVIALNPNASTVKVFANLNGLQELPLSTLKVPQYTWDLFYSQKYIISVTDDNHVYLNLHFIKSESGSPKILEIANVEEKFLGIVPIISSTDELDDCVFATEKQIVVCTPKISINELVLKFLATEYFSPKLLVEIAMNLQREPQAMAKTLLEVALKRQADGIENECELNGALALTLELKLEMPTIIQTLAQFNQSDLIIPFLMARCERDPQQWSALLELYITKLRKLPNKQLAEDEAKKAQLEADLNKCFMKCTATKETFMLLLKHNMWSCISMLLSKESDQFTETVAAFLLESPTLREISKSALSTCLSFFDWSTIESITGPLLKKLVTCLFDVTTISQLGMFASIGENLIPKAPGPATVFYAISTIRFLQLIQEDPSFSLYTTPTIIAMGSNCAAVIGEDNMPYFWGEFTAGTLKFRTDPRKATSVINGKADVAATKSGSHLKQVLLPEKFDLPTESGVDLRIVAVAAGTEHVLMLTLNGAVYACGRNRYGQCGVGHRDFVFKPTRVEPTYGRATHIFAGHYHSGIINEQNEVFLWGWAMYGQLATDGENVDDFSPILIPQKVTCLPTDSPVKTIALGYAHTLFLFENGKVYGCGSSSVGQLAYDPSKISKITDSLTPIKQKRIKQIPIVEHVKLLSSTYFHAVAITKSNKIYEWGIAPHTLRMRAFLIKRFNNSQRNAAKKEGNGEPKKAGEDAEDPMKSLPEKVKTELSKEYMKLHLVTQFPEKELIEQVSAGYSHNAIITENGDLYTWGKSLDMQLGHGNKVEKEAPWKLVEPYDTKWKYVVAGRCSTMAISSCGRVYVWGRNDKSQLGHGNTKKAETQRKVFLRSNNKQAAKSVELPNDNCIVRPTPLPGLHAAVSEMVSYTQREQTLTAVLAKADQQTLVSISRYLSKHPVPVFPSVFIHLSSGDVLNAVELLVTICENSKLLSESNKKSATANTLSAASVPSRSVAGSPISPIKGAKNELNRNTLSPSPMQKSTDDKNGNASPTPDAAPQPLLLSPGATAQLDQFDASLDKTWNLVRIHPFKDVQTLAILRMLQARFPIYNRLAADSRLCRLVDPFLEYPPSASSSASSSVHSSDSAGSRKLVDLVVRERFSLIKVAKVSSSKAKAVRQRLEHGNTLDQLRYYADCSHYEKCVIESGHAKAEFAAMRSRLRKCSRCVAKGRPPP</sequence>
<evidence type="ECO:0000313" key="4">
    <source>
        <dbReference type="Proteomes" id="UP000492821"/>
    </source>
</evidence>
<evidence type="ECO:0000256" key="2">
    <source>
        <dbReference type="PROSITE-ProRule" id="PRU00235"/>
    </source>
</evidence>
<accession>A0A7E4W7S9</accession>
<dbReference type="PANTHER" id="PTHR22870:SF466">
    <property type="entry name" value="ANKYRIN REPEAT-CONTAINING PROTEIN"/>
    <property type="match status" value="1"/>
</dbReference>
<organism evidence="4 5">
    <name type="scientific">Panagrellus redivivus</name>
    <name type="common">Microworm</name>
    <dbReference type="NCBI Taxonomy" id="6233"/>
    <lineage>
        <taxon>Eukaryota</taxon>
        <taxon>Metazoa</taxon>
        <taxon>Ecdysozoa</taxon>
        <taxon>Nematoda</taxon>
        <taxon>Chromadorea</taxon>
        <taxon>Rhabditida</taxon>
        <taxon>Tylenchina</taxon>
        <taxon>Panagrolaimomorpha</taxon>
        <taxon>Panagrolaimoidea</taxon>
        <taxon>Panagrolaimidae</taxon>
        <taxon>Panagrellus</taxon>
    </lineage>
</organism>
<feature type="region of interest" description="Disordered" evidence="3">
    <location>
        <begin position="915"/>
        <end position="937"/>
    </location>
</feature>
<feature type="compositionally biased region" description="Polar residues" evidence="3">
    <location>
        <begin position="1173"/>
        <end position="1185"/>
    </location>
</feature>
<keyword evidence="4" id="KW-1185">Reference proteome</keyword>
<dbReference type="InterPro" id="IPR011047">
    <property type="entry name" value="Quinoprotein_ADH-like_sf"/>
</dbReference>
<feature type="region of interest" description="Disordered" evidence="3">
    <location>
        <begin position="1173"/>
        <end position="1236"/>
    </location>
</feature>
<feature type="repeat" description="RCC1" evidence="2">
    <location>
        <begin position="768"/>
        <end position="825"/>
    </location>
</feature>
<dbReference type="PRINTS" id="PR00633">
    <property type="entry name" value="RCCNDNSATION"/>
</dbReference>
<dbReference type="SUPFAM" id="SSF50998">
    <property type="entry name" value="Quinoprotein alcohol dehydrogenase-like"/>
    <property type="match status" value="1"/>
</dbReference>
<dbReference type="Gene3D" id="2.130.10.30">
    <property type="entry name" value="Regulator of chromosome condensation 1/beta-lactamase-inhibitor protein II"/>
    <property type="match status" value="2"/>
</dbReference>
<evidence type="ECO:0000256" key="3">
    <source>
        <dbReference type="SAM" id="MobiDB-lite"/>
    </source>
</evidence>
<feature type="repeat" description="RCC1" evidence="2">
    <location>
        <begin position="1035"/>
        <end position="1112"/>
    </location>
</feature>
<dbReference type="SUPFAM" id="SSF50985">
    <property type="entry name" value="RCC1/BLIP-II"/>
    <property type="match status" value="2"/>
</dbReference>
<dbReference type="InterPro" id="IPR051210">
    <property type="entry name" value="Ub_ligase/GEF_domain"/>
</dbReference>
<feature type="repeat" description="RCC1" evidence="2">
    <location>
        <begin position="826"/>
        <end position="886"/>
    </location>
</feature>
<dbReference type="PROSITE" id="PS50012">
    <property type="entry name" value="RCC1_3"/>
    <property type="match status" value="5"/>
</dbReference>
<dbReference type="Pfam" id="PF13540">
    <property type="entry name" value="RCC1_2"/>
    <property type="match status" value="2"/>
</dbReference>
<protein>
    <submittedName>
        <fullName evidence="5">Kinetochore-associated protein 1</fullName>
    </submittedName>
</protein>
<dbReference type="WBParaSite" id="Pan_g7319.t1">
    <property type="protein sequence ID" value="Pan_g7319.t1"/>
    <property type="gene ID" value="Pan_g7319"/>
</dbReference>
<dbReference type="InterPro" id="IPR000408">
    <property type="entry name" value="Reg_chr_condens"/>
</dbReference>
<name>A0A7E4W7S9_PANRE</name>
<dbReference type="Proteomes" id="UP000492821">
    <property type="component" value="Unassembled WGS sequence"/>
</dbReference>
<evidence type="ECO:0000313" key="5">
    <source>
        <dbReference type="WBParaSite" id="Pan_g7319.t1"/>
    </source>
</evidence>
<evidence type="ECO:0000256" key="1">
    <source>
        <dbReference type="ARBA" id="ARBA00022737"/>
    </source>
</evidence>
<reference evidence="5" key="2">
    <citation type="submission" date="2020-10" db="UniProtKB">
        <authorList>
            <consortium name="WormBaseParasite"/>
        </authorList>
    </citation>
    <scope>IDENTIFICATION</scope>
</reference>
<dbReference type="Pfam" id="PF00415">
    <property type="entry name" value="RCC1"/>
    <property type="match status" value="2"/>
</dbReference>
<dbReference type="PANTHER" id="PTHR22870">
    <property type="entry name" value="REGULATOR OF CHROMOSOME CONDENSATION"/>
    <property type="match status" value="1"/>
</dbReference>
<reference evidence="4" key="1">
    <citation type="journal article" date="2013" name="Genetics">
        <title>The draft genome and transcriptome of Panagrellus redivivus are shaped by the harsh demands of a free-living lifestyle.</title>
        <authorList>
            <person name="Srinivasan J."/>
            <person name="Dillman A.R."/>
            <person name="Macchietto M.G."/>
            <person name="Heikkinen L."/>
            <person name="Lakso M."/>
            <person name="Fracchia K.M."/>
            <person name="Antoshechkin I."/>
            <person name="Mortazavi A."/>
            <person name="Wong G."/>
            <person name="Sternberg P.W."/>
        </authorList>
    </citation>
    <scope>NUCLEOTIDE SEQUENCE [LARGE SCALE GENOMIC DNA]</scope>
    <source>
        <strain evidence="4">MT8872</strain>
    </source>
</reference>
<feature type="repeat" description="RCC1" evidence="2">
    <location>
        <begin position="983"/>
        <end position="1034"/>
    </location>
</feature>
<dbReference type="InterPro" id="IPR009091">
    <property type="entry name" value="RCC1/BLIP-II"/>
</dbReference>
<proteinExistence type="predicted"/>
<feature type="compositionally biased region" description="Basic and acidic residues" evidence="3">
    <location>
        <begin position="917"/>
        <end position="937"/>
    </location>
</feature>
<feature type="repeat" description="RCC1" evidence="2">
    <location>
        <begin position="717"/>
        <end position="767"/>
    </location>
</feature>